<gene>
    <name evidence="1" type="ORF">MCOR_30555</name>
</gene>
<keyword evidence="2" id="KW-1185">Reference proteome</keyword>
<evidence type="ECO:0000313" key="1">
    <source>
        <dbReference type="EMBL" id="CAC5395938.1"/>
    </source>
</evidence>
<organism evidence="1 2">
    <name type="scientific">Mytilus coruscus</name>
    <name type="common">Sea mussel</name>
    <dbReference type="NCBI Taxonomy" id="42192"/>
    <lineage>
        <taxon>Eukaryota</taxon>
        <taxon>Metazoa</taxon>
        <taxon>Spiralia</taxon>
        <taxon>Lophotrochozoa</taxon>
        <taxon>Mollusca</taxon>
        <taxon>Bivalvia</taxon>
        <taxon>Autobranchia</taxon>
        <taxon>Pteriomorphia</taxon>
        <taxon>Mytilida</taxon>
        <taxon>Mytiloidea</taxon>
        <taxon>Mytilidae</taxon>
        <taxon>Mytilinae</taxon>
        <taxon>Mytilus</taxon>
    </lineage>
</organism>
<dbReference type="Proteomes" id="UP000507470">
    <property type="component" value="Unassembled WGS sequence"/>
</dbReference>
<sequence>MESGAVIETYPRKCMETMPTVVILDFSEEEISFQETQHSSQCSNWSTGEEAQSVIHPLSKVNRAIELIISRGSVSPLRSQLSMPREYSKQSRYYKRKALETTDALMNAIAPNQGLKLKKNYYGYSNHTTRYHFHRLSPMAQETLNLIQEKYYQYLK</sequence>
<name>A0A6J8CHJ0_MYTCO</name>
<reference evidence="1 2" key="1">
    <citation type="submission" date="2020-06" db="EMBL/GenBank/DDBJ databases">
        <authorList>
            <person name="Li R."/>
            <person name="Bekaert M."/>
        </authorList>
    </citation>
    <scope>NUCLEOTIDE SEQUENCE [LARGE SCALE GENOMIC DNA]</scope>
    <source>
        <strain evidence="2">wild</strain>
    </source>
</reference>
<dbReference type="OrthoDB" id="6129443at2759"/>
<accession>A0A6J8CHJ0</accession>
<protein>
    <submittedName>
        <fullName evidence="1">Uncharacterized protein</fullName>
    </submittedName>
</protein>
<dbReference type="AlphaFoldDB" id="A0A6J8CHJ0"/>
<proteinExistence type="predicted"/>
<evidence type="ECO:0000313" key="2">
    <source>
        <dbReference type="Proteomes" id="UP000507470"/>
    </source>
</evidence>
<dbReference type="EMBL" id="CACVKT020005598">
    <property type="protein sequence ID" value="CAC5395938.1"/>
    <property type="molecule type" value="Genomic_DNA"/>
</dbReference>